<dbReference type="EMBL" id="JBGMDY010000005">
    <property type="protein sequence ID" value="KAL2333875.1"/>
    <property type="molecule type" value="Genomic_DNA"/>
</dbReference>
<keyword evidence="3" id="KW-1185">Reference proteome</keyword>
<evidence type="ECO:0008006" key="4">
    <source>
        <dbReference type="Google" id="ProtNLM"/>
    </source>
</evidence>
<gene>
    <name evidence="2" type="ORF">Fmac_015088</name>
</gene>
<dbReference type="AlphaFoldDB" id="A0ABD1MFM0"/>
<sequence>MANKYHVRSISLPTRSHPSTIRVEEELRKLKNWEGTFTPTSTADSIHTGLSLLEDLYLCLDDLLNMASTQQVISNHKGNKCVEDVLDGSMRILDICGITRDTMLQIKENVQALHSTLRRRKGESSVETSVAEYKFFTKMMKKNVNKSITSLRHMDGRFGVSPLLDLDHHLAAVIRVLREAILMNLSVFQFILSFLTVPSPNSKATKWLVVAKLMHKGVKPCEDNSENVNELQCVESALNTLLNEGTNDEKMQVAHERLQALENAIEIVENGLESVFRRLIKTRATLLNIISK</sequence>
<name>A0ABD1MFM0_9FABA</name>
<evidence type="ECO:0000313" key="3">
    <source>
        <dbReference type="Proteomes" id="UP001603857"/>
    </source>
</evidence>
<protein>
    <recommendedName>
        <fullName evidence="4">DUF241 domain protein</fullName>
    </recommendedName>
</protein>
<feature type="coiled-coil region" evidence="1">
    <location>
        <begin position="251"/>
        <end position="278"/>
    </location>
</feature>
<dbReference type="InterPro" id="IPR004320">
    <property type="entry name" value="BPS1_pln"/>
</dbReference>
<accession>A0ABD1MFM0</accession>
<dbReference type="Pfam" id="PF03087">
    <property type="entry name" value="BPS1"/>
    <property type="match status" value="1"/>
</dbReference>
<evidence type="ECO:0000256" key="1">
    <source>
        <dbReference type="SAM" id="Coils"/>
    </source>
</evidence>
<reference evidence="2 3" key="1">
    <citation type="submission" date="2024-08" db="EMBL/GenBank/DDBJ databases">
        <title>Insights into the chromosomal genome structure of Flemingia macrophylla.</title>
        <authorList>
            <person name="Ding Y."/>
            <person name="Zhao Y."/>
            <person name="Bi W."/>
            <person name="Wu M."/>
            <person name="Zhao G."/>
            <person name="Gong Y."/>
            <person name="Li W."/>
            <person name="Zhang P."/>
        </authorList>
    </citation>
    <scope>NUCLEOTIDE SEQUENCE [LARGE SCALE GENOMIC DNA]</scope>
    <source>
        <strain evidence="2">DYQJB</strain>
        <tissue evidence="2">Leaf</tissue>
    </source>
</reference>
<evidence type="ECO:0000313" key="2">
    <source>
        <dbReference type="EMBL" id="KAL2333875.1"/>
    </source>
</evidence>
<comment type="caution">
    <text evidence="2">The sequence shown here is derived from an EMBL/GenBank/DDBJ whole genome shotgun (WGS) entry which is preliminary data.</text>
</comment>
<dbReference type="PANTHER" id="PTHR33070">
    <property type="entry name" value="OS06G0725500 PROTEIN"/>
    <property type="match status" value="1"/>
</dbReference>
<proteinExistence type="predicted"/>
<organism evidence="2 3">
    <name type="scientific">Flemingia macrophylla</name>
    <dbReference type="NCBI Taxonomy" id="520843"/>
    <lineage>
        <taxon>Eukaryota</taxon>
        <taxon>Viridiplantae</taxon>
        <taxon>Streptophyta</taxon>
        <taxon>Embryophyta</taxon>
        <taxon>Tracheophyta</taxon>
        <taxon>Spermatophyta</taxon>
        <taxon>Magnoliopsida</taxon>
        <taxon>eudicotyledons</taxon>
        <taxon>Gunneridae</taxon>
        <taxon>Pentapetalae</taxon>
        <taxon>rosids</taxon>
        <taxon>fabids</taxon>
        <taxon>Fabales</taxon>
        <taxon>Fabaceae</taxon>
        <taxon>Papilionoideae</taxon>
        <taxon>50 kb inversion clade</taxon>
        <taxon>NPAAA clade</taxon>
        <taxon>indigoferoid/millettioid clade</taxon>
        <taxon>Phaseoleae</taxon>
        <taxon>Flemingia</taxon>
    </lineage>
</organism>
<keyword evidence="1" id="KW-0175">Coiled coil</keyword>
<dbReference type="PANTHER" id="PTHR33070:SF109">
    <property type="entry name" value="DOMAIN PROTEIN, PUTATIVE (DUF241)-RELATED"/>
    <property type="match status" value="1"/>
</dbReference>
<dbReference type="Proteomes" id="UP001603857">
    <property type="component" value="Unassembled WGS sequence"/>
</dbReference>